<keyword evidence="14" id="KW-0282">Flagellum</keyword>
<feature type="domain" description="Mannosyl-glycoprotein endo-beta-N-acetylglucosamidase-like" evidence="13">
    <location>
        <begin position="187"/>
        <end position="350"/>
    </location>
</feature>
<dbReference type="InterPro" id="IPR002901">
    <property type="entry name" value="MGlyc_endo_b_GlcNAc-like_dom"/>
</dbReference>
<organism evidence="14 15">
    <name type="scientific">Franzmannia qiaohouensis</name>
    <dbReference type="NCBI Taxonomy" id="1329370"/>
    <lineage>
        <taxon>Bacteria</taxon>
        <taxon>Pseudomonadati</taxon>
        <taxon>Pseudomonadota</taxon>
        <taxon>Gammaproteobacteria</taxon>
        <taxon>Oceanospirillales</taxon>
        <taxon>Halomonadaceae</taxon>
        <taxon>Franzmannia</taxon>
    </lineage>
</organism>
<dbReference type="Pfam" id="PF10135">
    <property type="entry name" value="Rod-binding"/>
    <property type="match status" value="1"/>
</dbReference>
<keyword evidence="7" id="KW-1005">Bacterial flagellum biogenesis</keyword>
<dbReference type="PRINTS" id="PR01002">
    <property type="entry name" value="FLGFLGJ"/>
</dbReference>
<feature type="region of interest" description="Disordered" evidence="12">
    <location>
        <begin position="123"/>
        <end position="150"/>
    </location>
</feature>
<dbReference type="PANTHER" id="PTHR33308">
    <property type="entry name" value="PEPTIDOGLYCAN HYDROLASE FLGJ"/>
    <property type="match status" value="1"/>
</dbReference>
<comment type="function">
    <text evidence="1">Flagellum-specific muramidase which hydrolyzes the peptidoglycan layer to assemble the rod structure in the periplasmic space.</text>
</comment>
<comment type="subcellular location">
    <subcellularLocation>
        <location evidence="2">Periplasm</location>
    </subcellularLocation>
</comment>
<evidence type="ECO:0000313" key="14">
    <source>
        <dbReference type="EMBL" id="MDR5906062.1"/>
    </source>
</evidence>
<proteinExistence type="inferred from homology"/>
<evidence type="ECO:0000256" key="4">
    <source>
        <dbReference type="ARBA" id="ARBA00007974"/>
    </source>
</evidence>
<evidence type="ECO:0000256" key="5">
    <source>
        <dbReference type="ARBA" id="ARBA00013433"/>
    </source>
</evidence>
<keyword evidence="8 14" id="KW-0378">Hydrolase</keyword>
<dbReference type="Pfam" id="PF01832">
    <property type="entry name" value="Glucosaminidase"/>
    <property type="match status" value="1"/>
</dbReference>
<dbReference type="NCBIfam" id="TIGR02541">
    <property type="entry name" value="flagell_FlgJ"/>
    <property type="match status" value="1"/>
</dbReference>
<dbReference type="Proteomes" id="UP001251374">
    <property type="component" value="Unassembled WGS sequence"/>
</dbReference>
<reference evidence="14 15" key="1">
    <citation type="submission" date="2023-04" db="EMBL/GenBank/DDBJ databases">
        <title>A long-awaited taxogenomic arrangement of the family Halomonadaceae.</title>
        <authorList>
            <person name="De La Haba R."/>
            <person name="Chuvochina M."/>
            <person name="Wittouck S."/>
            <person name="Arahal D.R."/>
            <person name="Sanchez-Porro C."/>
            <person name="Hugenholtz P."/>
            <person name="Ventosa A."/>
        </authorList>
    </citation>
    <scope>NUCLEOTIDE SEQUENCE [LARGE SCALE GENOMIC DNA]</scope>
    <source>
        <strain evidence="14 15">DSM 26770</strain>
    </source>
</reference>
<dbReference type="Gene3D" id="1.10.530.10">
    <property type="match status" value="1"/>
</dbReference>
<evidence type="ECO:0000256" key="6">
    <source>
        <dbReference type="ARBA" id="ARBA00022764"/>
    </source>
</evidence>
<evidence type="ECO:0000256" key="3">
    <source>
        <dbReference type="ARBA" id="ARBA00006880"/>
    </source>
</evidence>
<comment type="similarity">
    <text evidence="4">In the C-terminal section; belongs to the glycosyl hydrolase 73 family.</text>
</comment>
<feature type="compositionally biased region" description="Basic and acidic residues" evidence="12">
    <location>
        <begin position="180"/>
        <end position="191"/>
    </location>
</feature>
<sequence>MMSNDLGGQFALDMQGIQRLRHTASRDPNAGLDEAAKQFEALFVQMMMKSMREATPRSDLLHSQQTEFYESLLDQQWAQHLSGRGIGLAEQLVNQLEGRGMVPGREQADSEIDSLIAGIPRGTPRVLSDGLNAGNMSSREPAESADNADGAVLPSSFLDALDLQRGTQRDAAEPAQAPARAERSESRGSQPDHVRAFVDELAAPAQAASRATGVPAELILAQAALETGWGRHEIPDARGGNSHNLFGIKAGSRWQGETTDITTHEYIDGRRTRITDTFRVYDSFEEAFTDYAGLIGNNPRYAGVVEAPNAQQAARALQQGGYATDPAYADKLVSIMNTLGPIDTAGPTLASREAPASGSIFAPGNSWF</sequence>
<evidence type="ECO:0000256" key="9">
    <source>
        <dbReference type="ARBA" id="ARBA00023295"/>
    </source>
</evidence>
<evidence type="ECO:0000259" key="13">
    <source>
        <dbReference type="SMART" id="SM00047"/>
    </source>
</evidence>
<evidence type="ECO:0000256" key="1">
    <source>
        <dbReference type="ARBA" id="ARBA00002954"/>
    </source>
</evidence>
<dbReference type="EMBL" id="JARWAM010000008">
    <property type="protein sequence ID" value="MDR5906062.1"/>
    <property type="molecule type" value="Genomic_DNA"/>
</dbReference>
<evidence type="ECO:0000256" key="7">
    <source>
        <dbReference type="ARBA" id="ARBA00022795"/>
    </source>
</evidence>
<gene>
    <name evidence="14" type="primary">flgJ</name>
    <name evidence="14" type="ORF">QC821_12325</name>
</gene>
<keyword evidence="9" id="KW-0326">Glycosidase</keyword>
<dbReference type="SMART" id="SM00047">
    <property type="entry name" value="LYZ2"/>
    <property type="match status" value="1"/>
</dbReference>
<evidence type="ECO:0000256" key="2">
    <source>
        <dbReference type="ARBA" id="ARBA00004418"/>
    </source>
</evidence>
<evidence type="ECO:0000256" key="11">
    <source>
        <dbReference type="ARBA" id="ARBA00030835"/>
    </source>
</evidence>
<name>A0ABU1HF15_9GAMM</name>
<evidence type="ECO:0000313" key="15">
    <source>
        <dbReference type="Proteomes" id="UP001251374"/>
    </source>
</evidence>
<accession>A0ABU1HF15</accession>
<dbReference type="InterPro" id="IPR051056">
    <property type="entry name" value="Glycosyl_Hydrolase_73"/>
</dbReference>
<keyword evidence="6" id="KW-0574">Periplasm</keyword>
<keyword evidence="14" id="KW-0966">Cell projection</keyword>
<dbReference type="InterPro" id="IPR013377">
    <property type="entry name" value="FlgJ"/>
</dbReference>
<dbReference type="InterPro" id="IPR019301">
    <property type="entry name" value="Flagellar_prot_FlgJ_N"/>
</dbReference>
<evidence type="ECO:0000256" key="10">
    <source>
        <dbReference type="ARBA" id="ARBA00023316"/>
    </source>
</evidence>
<evidence type="ECO:0000256" key="12">
    <source>
        <dbReference type="SAM" id="MobiDB-lite"/>
    </source>
</evidence>
<keyword evidence="15" id="KW-1185">Reference proteome</keyword>
<comment type="caution">
    <text evidence="14">The sequence shown here is derived from an EMBL/GenBank/DDBJ whole genome shotgun (WGS) entry which is preliminary data.</text>
</comment>
<comment type="similarity">
    <text evidence="3">In the N-terminal section; belongs to the FlgJ family.</text>
</comment>
<feature type="region of interest" description="Disordered" evidence="12">
    <location>
        <begin position="166"/>
        <end position="191"/>
    </location>
</feature>
<dbReference type="PANTHER" id="PTHR33308:SF9">
    <property type="entry name" value="PEPTIDOGLYCAN HYDROLASE FLGJ"/>
    <property type="match status" value="1"/>
</dbReference>
<keyword evidence="14" id="KW-0969">Cilium</keyword>
<dbReference type="GO" id="GO:0016787">
    <property type="term" value="F:hydrolase activity"/>
    <property type="evidence" value="ECO:0007669"/>
    <property type="project" value="UniProtKB-KW"/>
</dbReference>
<dbReference type="Gene3D" id="2.10.70.40">
    <property type="entry name" value="peptidoglycan hydrolase"/>
    <property type="match status" value="1"/>
</dbReference>
<evidence type="ECO:0000256" key="8">
    <source>
        <dbReference type="ARBA" id="ARBA00022801"/>
    </source>
</evidence>
<protein>
    <recommendedName>
        <fullName evidence="5">Peptidoglycan hydrolase FlgJ</fullName>
    </recommendedName>
    <alternativeName>
        <fullName evidence="11">Muramidase FlgJ</fullName>
    </alternativeName>
</protein>
<keyword evidence="10" id="KW-0961">Cell wall biogenesis/degradation</keyword>